<comment type="caution">
    <text evidence="5">The sequence shown here is derived from an EMBL/GenBank/DDBJ whole genome shotgun (WGS) entry which is preliminary data.</text>
</comment>
<evidence type="ECO:0000256" key="3">
    <source>
        <dbReference type="PIRSR" id="PIRSR605511-2"/>
    </source>
</evidence>
<feature type="domain" description="SMP-30/Gluconolactonase/LRE-like region" evidence="4">
    <location>
        <begin position="19"/>
        <end position="260"/>
    </location>
</feature>
<evidence type="ECO:0000259" key="4">
    <source>
        <dbReference type="Pfam" id="PF08450"/>
    </source>
</evidence>
<dbReference type="AlphaFoldDB" id="A0A1Q9AH98"/>
<dbReference type="InterPro" id="IPR011042">
    <property type="entry name" value="6-blade_b-propeller_TolB-like"/>
</dbReference>
<dbReference type="PANTHER" id="PTHR10907:SF47">
    <property type="entry name" value="REGUCALCIN"/>
    <property type="match status" value="1"/>
</dbReference>
<dbReference type="PRINTS" id="PR01790">
    <property type="entry name" value="SMP30FAMILY"/>
</dbReference>
<feature type="binding site" evidence="3">
    <location>
        <position position="21"/>
    </location>
    <ligand>
        <name>a divalent metal cation</name>
        <dbReference type="ChEBI" id="CHEBI:60240"/>
    </ligand>
</feature>
<dbReference type="GO" id="GO:0005509">
    <property type="term" value="F:calcium ion binding"/>
    <property type="evidence" value="ECO:0007669"/>
    <property type="project" value="TreeGrafter"/>
</dbReference>
<reference evidence="5 6" key="1">
    <citation type="submission" date="2016-09" db="EMBL/GenBank/DDBJ databases">
        <title>Rhizobium sp. nov., a novel species isolated from the rice rhizosphere.</title>
        <authorList>
            <person name="Zhao J."/>
            <person name="Zhang X."/>
        </authorList>
    </citation>
    <scope>NUCLEOTIDE SEQUENCE [LARGE SCALE GENOMIC DNA]</scope>
    <source>
        <strain evidence="5 6">MH17</strain>
    </source>
</reference>
<dbReference type="RefSeq" id="WP_075635789.1">
    <property type="nucleotide sequence ID" value="NZ_MKIO01000033.1"/>
</dbReference>
<dbReference type="Gene3D" id="2.120.10.30">
    <property type="entry name" value="TolB, C-terminal domain"/>
    <property type="match status" value="1"/>
</dbReference>
<dbReference type="GO" id="GO:0004341">
    <property type="term" value="F:gluconolactonase activity"/>
    <property type="evidence" value="ECO:0007669"/>
    <property type="project" value="TreeGrafter"/>
</dbReference>
<evidence type="ECO:0000313" key="6">
    <source>
        <dbReference type="Proteomes" id="UP000186143"/>
    </source>
</evidence>
<keyword evidence="3" id="KW-0479">Metal-binding</keyword>
<dbReference type="STRING" id="1672749.BJF92_03760"/>
<proteinExistence type="inferred from homology"/>
<dbReference type="EMBL" id="MKIO01000033">
    <property type="protein sequence ID" value="OLP54603.1"/>
    <property type="molecule type" value="Genomic_DNA"/>
</dbReference>
<feature type="binding site" evidence="3">
    <location>
        <position position="103"/>
    </location>
    <ligand>
        <name>substrate</name>
    </ligand>
</feature>
<accession>A0A1Q9AH98</accession>
<protein>
    <submittedName>
        <fullName evidence="5">Gluconolaconase</fullName>
    </submittedName>
</protein>
<gene>
    <name evidence="5" type="ORF">BJF92_03760</name>
</gene>
<keyword evidence="3" id="KW-0862">Zinc</keyword>
<feature type="binding site" evidence="3">
    <location>
        <position position="201"/>
    </location>
    <ligand>
        <name>a divalent metal cation</name>
        <dbReference type="ChEBI" id="CHEBI:60240"/>
    </ligand>
</feature>
<comment type="cofactor">
    <cofactor evidence="3">
        <name>Zn(2+)</name>
        <dbReference type="ChEBI" id="CHEBI:29105"/>
    </cofactor>
    <text evidence="3">Binds 1 divalent metal cation per subunit.</text>
</comment>
<dbReference type="InterPro" id="IPR005511">
    <property type="entry name" value="SMP-30"/>
</dbReference>
<evidence type="ECO:0000256" key="1">
    <source>
        <dbReference type="ARBA" id="ARBA00008853"/>
    </source>
</evidence>
<feature type="binding site" evidence="3">
    <location>
        <position position="105"/>
    </location>
    <ligand>
        <name>substrate</name>
    </ligand>
</feature>
<feature type="binding site" evidence="3">
    <location>
        <position position="150"/>
    </location>
    <ligand>
        <name>a divalent metal cation</name>
        <dbReference type="ChEBI" id="CHEBI:60240"/>
    </ligand>
</feature>
<organism evidence="5 6">
    <name type="scientific">Xaviernesmea rhizosphaerae</name>
    <dbReference type="NCBI Taxonomy" id="1672749"/>
    <lineage>
        <taxon>Bacteria</taxon>
        <taxon>Pseudomonadati</taxon>
        <taxon>Pseudomonadota</taxon>
        <taxon>Alphaproteobacteria</taxon>
        <taxon>Hyphomicrobiales</taxon>
        <taxon>Rhizobiaceae</taxon>
        <taxon>Rhizobium/Agrobacterium group</taxon>
        <taxon>Xaviernesmea</taxon>
    </lineage>
</organism>
<dbReference type="GO" id="GO:0019853">
    <property type="term" value="P:L-ascorbic acid biosynthetic process"/>
    <property type="evidence" value="ECO:0007669"/>
    <property type="project" value="TreeGrafter"/>
</dbReference>
<feature type="active site" description="Proton donor/acceptor" evidence="2">
    <location>
        <position position="201"/>
    </location>
</feature>
<comment type="similarity">
    <text evidence="1">Belongs to the SMP-30/CGR1 family.</text>
</comment>
<dbReference type="SUPFAM" id="SSF63829">
    <property type="entry name" value="Calcium-dependent phosphotriesterase"/>
    <property type="match status" value="1"/>
</dbReference>
<sequence>MTLETEFAGRILFDETLELGEGPSYDPDTGTAWWFNILGRELHSLHLESGRHAVQSLPFLGSVLARVDAESQVVASDQGLFLRHRADGRFEKLLTIEDNPANRSNDGRVHQSGALWIGTMGRKAEDKAGAIYHVARGKVTRLIGDITIPNAICFSPDGATAYYSDTMANRLYKVALDPATGLPTGAPTLLAEEGQAEGGFDGAVCDAHGRLWVARWGAGAVDVYDADSGRRLERHHLPASQTSCPAFIGAKADRMLVTSAYEGMDAAARDKDPNAGKTFELGRSVEGRFEPAYIL</sequence>
<dbReference type="PANTHER" id="PTHR10907">
    <property type="entry name" value="REGUCALCIN"/>
    <property type="match status" value="1"/>
</dbReference>
<dbReference type="Pfam" id="PF08450">
    <property type="entry name" value="SGL"/>
    <property type="match status" value="1"/>
</dbReference>
<evidence type="ECO:0000256" key="2">
    <source>
        <dbReference type="PIRSR" id="PIRSR605511-1"/>
    </source>
</evidence>
<dbReference type="InterPro" id="IPR013658">
    <property type="entry name" value="SGL"/>
</dbReference>
<dbReference type="OrthoDB" id="2633250at2"/>
<evidence type="ECO:0000313" key="5">
    <source>
        <dbReference type="EMBL" id="OLP54603.1"/>
    </source>
</evidence>
<dbReference type="Proteomes" id="UP000186143">
    <property type="component" value="Unassembled WGS sequence"/>
</dbReference>
<name>A0A1Q9AH98_9HYPH</name>